<feature type="compositionally biased region" description="Polar residues" evidence="1">
    <location>
        <begin position="1"/>
        <end position="18"/>
    </location>
</feature>
<dbReference type="AlphaFoldDB" id="A0AAV7FHB7"/>
<evidence type="ECO:0000256" key="1">
    <source>
        <dbReference type="SAM" id="MobiDB-lite"/>
    </source>
</evidence>
<evidence type="ECO:0000313" key="3">
    <source>
        <dbReference type="Proteomes" id="UP000825729"/>
    </source>
</evidence>
<comment type="caution">
    <text evidence="2">The sequence shown here is derived from an EMBL/GenBank/DDBJ whole genome shotgun (WGS) entry which is preliminary data.</text>
</comment>
<protein>
    <submittedName>
        <fullName evidence="2">Uncharacterized protein</fullName>
    </submittedName>
</protein>
<dbReference type="EMBL" id="JAINDJ010000002">
    <property type="protein sequence ID" value="KAG9459153.1"/>
    <property type="molecule type" value="Genomic_DNA"/>
</dbReference>
<organism evidence="2 3">
    <name type="scientific">Aristolochia fimbriata</name>
    <name type="common">White veined hardy Dutchman's pipe vine</name>
    <dbReference type="NCBI Taxonomy" id="158543"/>
    <lineage>
        <taxon>Eukaryota</taxon>
        <taxon>Viridiplantae</taxon>
        <taxon>Streptophyta</taxon>
        <taxon>Embryophyta</taxon>
        <taxon>Tracheophyta</taxon>
        <taxon>Spermatophyta</taxon>
        <taxon>Magnoliopsida</taxon>
        <taxon>Magnoliidae</taxon>
        <taxon>Piperales</taxon>
        <taxon>Aristolochiaceae</taxon>
        <taxon>Aristolochia</taxon>
    </lineage>
</organism>
<dbReference type="Proteomes" id="UP000825729">
    <property type="component" value="Unassembled WGS sequence"/>
</dbReference>
<gene>
    <name evidence="2" type="ORF">H6P81_003661</name>
</gene>
<feature type="region of interest" description="Disordered" evidence="1">
    <location>
        <begin position="1"/>
        <end position="20"/>
    </location>
</feature>
<reference evidence="2 3" key="1">
    <citation type="submission" date="2021-07" db="EMBL/GenBank/DDBJ databases">
        <title>The Aristolochia fimbriata genome: insights into angiosperm evolution, floral development and chemical biosynthesis.</title>
        <authorList>
            <person name="Jiao Y."/>
        </authorList>
    </citation>
    <scope>NUCLEOTIDE SEQUENCE [LARGE SCALE GENOMIC DNA]</scope>
    <source>
        <strain evidence="2">IBCAS-2021</strain>
        <tissue evidence="2">Leaf</tissue>
    </source>
</reference>
<evidence type="ECO:0000313" key="2">
    <source>
        <dbReference type="EMBL" id="KAG9459153.1"/>
    </source>
</evidence>
<keyword evidence="3" id="KW-1185">Reference proteome</keyword>
<name>A0AAV7FHB7_ARIFI</name>
<sequence>MFPTLCTSQSDVHSSRPSKTVHMKTENSAILVLQLFFVAEFEKETNHKLLLNSRASFTGRSCVLLRPRDIWL</sequence>
<accession>A0AAV7FHB7</accession>
<proteinExistence type="predicted"/>